<reference evidence="1" key="2">
    <citation type="journal article" date="2022" name="New Phytol.">
        <title>Evolutionary transition to the ectomycorrhizal habit in the genomes of a hyperdiverse lineage of mushroom-forming fungi.</title>
        <authorList>
            <person name="Looney B."/>
            <person name="Miyauchi S."/>
            <person name="Morin E."/>
            <person name="Drula E."/>
            <person name="Courty P.E."/>
            <person name="Kohler A."/>
            <person name="Kuo A."/>
            <person name="LaButti K."/>
            <person name="Pangilinan J."/>
            <person name="Lipzen A."/>
            <person name="Riley R."/>
            <person name="Andreopoulos W."/>
            <person name="He G."/>
            <person name="Johnson J."/>
            <person name="Nolan M."/>
            <person name="Tritt A."/>
            <person name="Barry K.W."/>
            <person name="Grigoriev I.V."/>
            <person name="Nagy L.G."/>
            <person name="Hibbett D."/>
            <person name="Henrissat B."/>
            <person name="Matheny P.B."/>
            <person name="Labbe J."/>
            <person name="Martin F.M."/>
        </authorList>
    </citation>
    <scope>NUCLEOTIDE SEQUENCE</scope>
    <source>
        <strain evidence="1">FP105234-sp</strain>
    </source>
</reference>
<evidence type="ECO:0000313" key="2">
    <source>
        <dbReference type="Proteomes" id="UP000814033"/>
    </source>
</evidence>
<name>A0ACB8RJ76_9AGAM</name>
<organism evidence="1 2">
    <name type="scientific">Auriscalpium vulgare</name>
    <dbReference type="NCBI Taxonomy" id="40419"/>
    <lineage>
        <taxon>Eukaryota</taxon>
        <taxon>Fungi</taxon>
        <taxon>Dikarya</taxon>
        <taxon>Basidiomycota</taxon>
        <taxon>Agaricomycotina</taxon>
        <taxon>Agaricomycetes</taxon>
        <taxon>Russulales</taxon>
        <taxon>Auriscalpiaceae</taxon>
        <taxon>Auriscalpium</taxon>
    </lineage>
</organism>
<proteinExistence type="predicted"/>
<gene>
    <name evidence="1" type="ORF">FA95DRAFT_292724</name>
</gene>
<keyword evidence="2" id="KW-1185">Reference proteome</keyword>
<dbReference type="EMBL" id="MU275989">
    <property type="protein sequence ID" value="KAI0044246.1"/>
    <property type="molecule type" value="Genomic_DNA"/>
</dbReference>
<comment type="caution">
    <text evidence="1">The sequence shown here is derived from an EMBL/GenBank/DDBJ whole genome shotgun (WGS) entry which is preliminary data.</text>
</comment>
<accession>A0ACB8RJ76</accession>
<sequence length="201" mass="22036">MSVTQNESLIPSSNAPSSSSNATSNSSDAPSSSSNVKPAHDLMGFQYKTESALVAWPLTYDAALEMACDTFPELRDSATEDIHFDIRAETRQMLDNGKTVAERITVRVTRSAWPKISRTLRRGEFVQIRVKEPPRSRSPSPASTLVDPPAYAQVDSVKYGTSLRPEDAQRSTGLLSGLFRSRSRSNSRESMKKVATVNVVP</sequence>
<protein>
    <submittedName>
        <fullName evidence="1">Uncharacterized protein</fullName>
    </submittedName>
</protein>
<evidence type="ECO:0000313" key="1">
    <source>
        <dbReference type="EMBL" id="KAI0044246.1"/>
    </source>
</evidence>
<reference evidence="1" key="1">
    <citation type="submission" date="2021-02" db="EMBL/GenBank/DDBJ databases">
        <authorList>
            <consortium name="DOE Joint Genome Institute"/>
            <person name="Ahrendt S."/>
            <person name="Looney B.P."/>
            <person name="Miyauchi S."/>
            <person name="Morin E."/>
            <person name="Drula E."/>
            <person name="Courty P.E."/>
            <person name="Chicoki N."/>
            <person name="Fauchery L."/>
            <person name="Kohler A."/>
            <person name="Kuo A."/>
            <person name="Labutti K."/>
            <person name="Pangilinan J."/>
            <person name="Lipzen A."/>
            <person name="Riley R."/>
            <person name="Andreopoulos W."/>
            <person name="He G."/>
            <person name="Johnson J."/>
            <person name="Barry K.W."/>
            <person name="Grigoriev I.V."/>
            <person name="Nagy L."/>
            <person name="Hibbett D."/>
            <person name="Henrissat B."/>
            <person name="Matheny P.B."/>
            <person name="Labbe J."/>
            <person name="Martin F."/>
        </authorList>
    </citation>
    <scope>NUCLEOTIDE SEQUENCE</scope>
    <source>
        <strain evidence="1">FP105234-sp</strain>
    </source>
</reference>
<dbReference type="Proteomes" id="UP000814033">
    <property type="component" value="Unassembled WGS sequence"/>
</dbReference>